<dbReference type="EMBL" id="JABXWD010000106">
    <property type="protein sequence ID" value="MBV6341418.1"/>
    <property type="molecule type" value="Genomic_DNA"/>
</dbReference>
<proteinExistence type="predicted"/>
<keyword evidence="2" id="KW-1185">Reference proteome</keyword>
<evidence type="ECO:0000313" key="2">
    <source>
        <dbReference type="Proteomes" id="UP001196980"/>
    </source>
</evidence>
<name>A0ABS6RZL7_9BACT</name>
<accession>A0ABS6RZL7</accession>
<evidence type="ECO:0000313" key="1">
    <source>
        <dbReference type="EMBL" id="MBV6341418.1"/>
    </source>
</evidence>
<comment type="caution">
    <text evidence="1">The sequence shown here is derived from an EMBL/GenBank/DDBJ whole genome shotgun (WGS) entry which is preliminary data.</text>
</comment>
<gene>
    <name evidence="1" type="ORF">HWQ67_07455</name>
</gene>
<organism evidence="1 2">
    <name type="scientific">Candidatus Magnetobacterium casense</name>
    <dbReference type="NCBI Taxonomy" id="1455061"/>
    <lineage>
        <taxon>Bacteria</taxon>
        <taxon>Pseudomonadati</taxon>
        <taxon>Nitrospirota</taxon>
        <taxon>Thermodesulfovibrionia</taxon>
        <taxon>Thermodesulfovibrionales</taxon>
        <taxon>Candidatus Magnetobacteriaceae</taxon>
        <taxon>Candidatus Magnetobacterium</taxon>
    </lineage>
</organism>
<protein>
    <recommendedName>
        <fullName evidence="3">Transposase</fullName>
    </recommendedName>
</protein>
<dbReference type="Proteomes" id="UP001196980">
    <property type="component" value="Unassembled WGS sequence"/>
</dbReference>
<evidence type="ECO:0008006" key="3">
    <source>
        <dbReference type="Google" id="ProtNLM"/>
    </source>
</evidence>
<feature type="non-terminal residue" evidence="1">
    <location>
        <position position="142"/>
    </location>
</feature>
<sequence length="142" mass="16864">MAQYYDVTLKAILKELPRRFFKILTGFEVVKFLDVQLPSVEYRQPDLLIELPDASLLHIELQSSNDNDMEWRMHFYFCMIYHTYKKVPKQLLLYVGDKELKMGKGLDLECLQFKYRAMDIREINAIELSQSKDHGDRLLSIL</sequence>
<reference evidence="1 2" key="1">
    <citation type="journal article" date="2020" name="J Geophys Res Biogeosci">
        <title>Magnetotaxis as an Adaptation to Enable Bacterial Shuttling of Microbial Sulfur and Sulfur Cycling Across Aquatic Oxic#Anoxic Interfaces.</title>
        <authorList>
            <person name="Li J."/>
            <person name="Liu P."/>
            <person name="Wang J."/>
            <person name="Roberts A.P."/>
            <person name="Pan Y."/>
        </authorList>
    </citation>
    <scope>NUCLEOTIDE SEQUENCE [LARGE SCALE GENOMIC DNA]</scope>
    <source>
        <strain evidence="1 2">MYR-1_YQ</strain>
    </source>
</reference>